<keyword evidence="3" id="KW-1185">Reference proteome</keyword>
<feature type="compositionally biased region" description="Basic and acidic residues" evidence="1">
    <location>
        <begin position="21"/>
        <end position="30"/>
    </location>
</feature>
<dbReference type="Proteomes" id="UP000606974">
    <property type="component" value="Unassembled WGS sequence"/>
</dbReference>
<comment type="caution">
    <text evidence="2">The sequence shown here is derived from an EMBL/GenBank/DDBJ whole genome shotgun (WGS) entry which is preliminary data.</text>
</comment>
<dbReference type="AlphaFoldDB" id="A0A8H7A9R0"/>
<sequence length="83" mass="9433">MTLIRKADHSMRSSITTPSRLDMKRWEYREGTSNSTRDPAQSKQAFLDPPREIGRQFSEFSLSTKLLHLSALSVSTTSSPPYD</sequence>
<feature type="region of interest" description="Disordered" evidence="1">
    <location>
        <begin position="1"/>
        <end position="50"/>
    </location>
</feature>
<evidence type="ECO:0000313" key="3">
    <source>
        <dbReference type="Proteomes" id="UP000606974"/>
    </source>
</evidence>
<evidence type="ECO:0000256" key="1">
    <source>
        <dbReference type="SAM" id="MobiDB-lite"/>
    </source>
</evidence>
<gene>
    <name evidence="2" type="ORF">GJ744_001190</name>
</gene>
<proteinExistence type="predicted"/>
<accession>A0A8H7A9R0</accession>
<dbReference type="EMBL" id="JAACFV010000116">
    <property type="protein sequence ID" value="KAF7505200.1"/>
    <property type="molecule type" value="Genomic_DNA"/>
</dbReference>
<evidence type="ECO:0000313" key="2">
    <source>
        <dbReference type="EMBL" id="KAF7505200.1"/>
    </source>
</evidence>
<feature type="compositionally biased region" description="Basic and acidic residues" evidence="1">
    <location>
        <begin position="1"/>
        <end position="11"/>
    </location>
</feature>
<reference evidence="2" key="1">
    <citation type="submission" date="2020-02" db="EMBL/GenBank/DDBJ databases">
        <authorList>
            <person name="Palmer J.M."/>
        </authorList>
    </citation>
    <scope>NUCLEOTIDE SEQUENCE</scope>
    <source>
        <strain evidence="2">EPUS1.4</strain>
        <tissue evidence="2">Thallus</tissue>
    </source>
</reference>
<name>A0A8H7A9R0_9EURO</name>
<protein>
    <submittedName>
        <fullName evidence="2">Uncharacterized protein</fullName>
    </submittedName>
</protein>
<organism evidence="2 3">
    <name type="scientific">Endocarpon pusillum</name>
    <dbReference type="NCBI Taxonomy" id="364733"/>
    <lineage>
        <taxon>Eukaryota</taxon>
        <taxon>Fungi</taxon>
        <taxon>Dikarya</taxon>
        <taxon>Ascomycota</taxon>
        <taxon>Pezizomycotina</taxon>
        <taxon>Eurotiomycetes</taxon>
        <taxon>Chaetothyriomycetidae</taxon>
        <taxon>Verrucariales</taxon>
        <taxon>Verrucariaceae</taxon>
        <taxon>Endocarpon</taxon>
    </lineage>
</organism>
<feature type="compositionally biased region" description="Polar residues" evidence="1">
    <location>
        <begin position="31"/>
        <end position="44"/>
    </location>
</feature>